<sequence length="225" mass="24798">MVVKKVAIDWLTLVAPIISTITFYTSDHGAPSDLGNIKQFLQARVNAIVQANPWLTGRIVSVWTSVNPQLVFDPHATTLPLEEFFMPTLAPNLNYNDLVATCAPLEVRDGLAVLNADQPLFRIHWITISDTAGALFMSLSHGIGDGYTYYRLYGMLSSDSPVEPLNPHRLADIESRVEVAIKGGNDAMALVKSLPFVLNMVGNMVARHCRSNYQSCLDFHREGAV</sequence>
<dbReference type="AlphaFoldDB" id="A0A6G0X498"/>
<protein>
    <recommendedName>
        <fullName evidence="3">Diacylglycerol O-acyltransferase</fullName>
    </recommendedName>
</protein>
<reference evidence="1 2" key="1">
    <citation type="submission" date="2019-07" db="EMBL/GenBank/DDBJ databases">
        <title>Genomics analysis of Aphanomyces spp. identifies a new class of oomycete effector associated with host adaptation.</title>
        <authorList>
            <person name="Gaulin E."/>
        </authorList>
    </citation>
    <scope>NUCLEOTIDE SEQUENCE [LARGE SCALE GENOMIC DNA]</scope>
    <source>
        <strain evidence="1 2">ATCC 201684</strain>
    </source>
</reference>
<evidence type="ECO:0000313" key="2">
    <source>
        <dbReference type="Proteomes" id="UP000481153"/>
    </source>
</evidence>
<keyword evidence="2" id="KW-1185">Reference proteome</keyword>
<evidence type="ECO:0008006" key="3">
    <source>
        <dbReference type="Google" id="ProtNLM"/>
    </source>
</evidence>
<evidence type="ECO:0000313" key="1">
    <source>
        <dbReference type="EMBL" id="KAF0734746.1"/>
    </source>
</evidence>
<comment type="caution">
    <text evidence="1">The sequence shown here is derived from an EMBL/GenBank/DDBJ whole genome shotgun (WGS) entry which is preliminary data.</text>
</comment>
<organism evidence="1 2">
    <name type="scientific">Aphanomyces euteiches</name>
    <dbReference type="NCBI Taxonomy" id="100861"/>
    <lineage>
        <taxon>Eukaryota</taxon>
        <taxon>Sar</taxon>
        <taxon>Stramenopiles</taxon>
        <taxon>Oomycota</taxon>
        <taxon>Saprolegniomycetes</taxon>
        <taxon>Saprolegniales</taxon>
        <taxon>Verrucalvaceae</taxon>
        <taxon>Aphanomyces</taxon>
    </lineage>
</organism>
<gene>
    <name evidence="1" type="ORF">Ae201684_008597</name>
</gene>
<dbReference type="SUPFAM" id="SSF52777">
    <property type="entry name" value="CoA-dependent acyltransferases"/>
    <property type="match status" value="1"/>
</dbReference>
<proteinExistence type="predicted"/>
<dbReference type="Proteomes" id="UP000481153">
    <property type="component" value="Unassembled WGS sequence"/>
</dbReference>
<name>A0A6G0X498_9STRA</name>
<dbReference type="EMBL" id="VJMJ01000106">
    <property type="protein sequence ID" value="KAF0734746.1"/>
    <property type="molecule type" value="Genomic_DNA"/>
</dbReference>
<accession>A0A6G0X498</accession>
<dbReference type="VEuPathDB" id="FungiDB:AeMF1_003515"/>